<dbReference type="GO" id="GO:0016149">
    <property type="term" value="F:translation release factor activity, codon specific"/>
    <property type="evidence" value="ECO:0007669"/>
    <property type="project" value="UniProtKB-UniRule"/>
</dbReference>
<dbReference type="FunFam" id="3.30.70.3280:FF:000001">
    <property type="entry name" value="Peptide chain release factor 3"/>
    <property type="match status" value="1"/>
</dbReference>
<dbReference type="Pfam" id="PF16658">
    <property type="entry name" value="RF3_C"/>
    <property type="match status" value="1"/>
</dbReference>
<evidence type="ECO:0000313" key="11">
    <source>
        <dbReference type="Proteomes" id="UP000239532"/>
    </source>
</evidence>
<dbReference type="Proteomes" id="UP000239532">
    <property type="component" value="Unassembled WGS sequence"/>
</dbReference>
<dbReference type="InterPro" id="IPR004548">
    <property type="entry name" value="PrfC"/>
</dbReference>
<dbReference type="InterPro" id="IPR053905">
    <property type="entry name" value="EF-G-like_DII"/>
</dbReference>
<keyword evidence="3 8" id="KW-0963">Cytoplasm</keyword>
<accession>A0A2S9WV58</accession>
<dbReference type="EMBL" id="MQUC01000003">
    <property type="protein sequence ID" value="PRP67256.1"/>
    <property type="molecule type" value="Genomic_DNA"/>
</dbReference>
<dbReference type="GO" id="GO:0016150">
    <property type="term" value="F:translation release factor activity, codon nonspecific"/>
    <property type="evidence" value="ECO:0007669"/>
    <property type="project" value="TreeGrafter"/>
</dbReference>
<organism evidence="10 11">
    <name type="scientific">Nonlabens agnitus</name>
    <dbReference type="NCBI Taxonomy" id="870484"/>
    <lineage>
        <taxon>Bacteria</taxon>
        <taxon>Pseudomonadati</taxon>
        <taxon>Bacteroidota</taxon>
        <taxon>Flavobacteriia</taxon>
        <taxon>Flavobacteriales</taxon>
        <taxon>Flavobacteriaceae</taxon>
        <taxon>Nonlabens</taxon>
    </lineage>
</organism>
<dbReference type="OrthoDB" id="9801591at2"/>
<dbReference type="PRINTS" id="PR00315">
    <property type="entry name" value="ELONGATNFCT"/>
</dbReference>
<dbReference type="NCBIfam" id="NF001964">
    <property type="entry name" value="PRK00741.1"/>
    <property type="match status" value="1"/>
</dbReference>
<protein>
    <recommendedName>
        <fullName evidence="7 8">Peptide chain release factor 3</fullName>
        <shortName evidence="8">RF-3</shortName>
    </recommendedName>
</protein>
<name>A0A2S9WV58_9FLAO</name>
<dbReference type="SUPFAM" id="SSF50447">
    <property type="entry name" value="Translation proteins"/>
    <property type="match status" value="1"/>
</dbReference>
<dbReference type="NCBIfam" id="TIGR00503">
    <property type="entry name" value="prfC"/>
    <property type="match status" value="1"/>
</dbReference>
<evidence type="ECO:0000256" key="6">
    <source>
        <dbReference type="ARBA" id="ARBA00023134"/>
    </source>
</evidence>
<dbReference type="GO" id="GO:0006449">
    <property type="term" value="P:regulation of translational termination"/>
    <property type="evidence" value="ECO:0007669"/>
    <property type="project" value="UniProtKB-UniRule"/>
</dbReference>
<keyword evidence="4 8" id="KW-0547">Nucleotide-binding</keyword>
<dbReference type="InterPro" id="IPR000795">
    <property type="entry name" value="T_Tr_GTP-bd_dom"/>
</dbReference>
<comment type="caution">
    <text evidence="10">The sequence shown here is derived from an EMBL/GenBank/DDBJ whole genome shotgun (WGS) entry which is preliminary data.</text>
</comment>
<evidence type="ECO:0000256" key="1">
    <source>
        <dbReference type="ARBA" id="ARBA00004496"/>
    </source>
</evidence>
<dbReference type="AlphaFoldDB" id="A0A2S9WV58"/>
<evidence type="ECO:0000256" key="2">
    <source>
        <dbReference type="ARBA" id="ARBA00009978"/>
    </source>
</evidence>
<dbReference type="HAMAP" id="MF_00072">
    <property type="entry name" value="Rel_fac_3"/>
    <property type="match status" value="1"/>
</dbReference>
<dbReference type="GO" id="GO:0005829">
    <property type="term" value="C:cytosol"/>
    <property type="evidence" value="ECO:0007669"/>
    <property type="project" value="TreeGrafter"/>
</dbReference>
<dbReference type="PROSITE" id="PS51722">
    <property type="entry name" value="G_TR_2"/>
    <property type="match status" value="1"/>
</dbReference>
<proteinExistence type="inferred from homology"/>
<dbReference type="InterPro" id="IPR032090">
    <property type="entry name" value="RF3_C"/>
</dbReference>
<feature type="binding site" evidence="8">
    <location>
        <begin position="139"/>
        <end position="142"/>
    </location>
    <ligand>
        <name>GTP</name>
        <dbReference type="ChEBI" id="CHEBI:37565"/>
    </ligand>
</feature>
<keyword evidence="11" id="KW-1185">Reference proteome</keyword>
<dbReference type="InterPro" id="IPR005225">
    <property type="entry name" value="Small_GTP-bd"/>
</dbReference>
<evidence type="ECO:0000256" key="8">
    <source>
        <dbReference type="HAMAP-Rule" id="MF_00072"/>
    </source>
</evidence>
<dbReference type="InterPro" id="IPR035647">
    <property type="entry name" value="EFG_III/V"/>
</dbReference>
<dbReference type="Pfam" id="PF00009">
    <property type="entry name" value="GTP_EFTU"/>
    <property type="match status" value="1"/>
</dbReference>
<dbReference type="CDD" id="cd04169">
    <property type="entry name" value="RF3"/>
    <property type="match status" value="1"/>
</dbReference>
<dbReference type="Gene3D" id="3.40.50.300">
    <property type="entry name" value="P-loop containing nucleotide triphosphate hydrolases"/>
    <property type="match status" value="1"/>
</dbReference>
<evidence type="ECO:0000256" key="5">
    <source>
        <dbReference type="ARBA" id="ARBA00022917"/>
    </source>
</evidence>
<reference evidence="10 11" key="1">
    <citation type="submission" date="2016-11" db="EMBL/GenBank/DDBJ databases">
        <title>Trade-off between light-utilization and light-protection in marine flavobacteria.</title>
        <authorList>
            <person name="Kumagai Y."/>
        </authorList>
    </citation>
    <scope>NUCLEOTIDE SEQUENCE [LARGE SCALE GENOMIC DNA]</scope>
    <source>
        <strain evidence="10 11">JCM 17109</strain>
    </source>
</reference>
<dbReference type="Gene3D" id="2.40.30.10">
    <property type="entry name" value="Translation factors"/>
    <property type="match status" value="1"/>
</dbReference>
<evidence type="ECO:0000256" key="3">
    <source>
        <dbReference type="ARBA" id="ARBA00022490"/>
    </source>
</evidence>
<dbReference type="PANTHER" id="PTHR43556">
    <property type="entry name" value="PEPTIDE CHAIN RELEASE FACTOR RF3"/>
    <property type="match status" value="1"/>
</dbReference>
<comment type="function">
    <text evidence="8">Increases the formation of ribosomal termination complexes and stimulates activities of RF-1 and RF-2. It binds guanine nucleotides and has strong preference for UGA stop codons. It may interact directly with the ribosome. The stimulation of RF-1 and RF-2 is significantly reduced by GTP and GDP, but not by GMP.</text>
</comment>
<dbReference type="Gene3D" id="3.30.70.3280">
    <property type="entry name" value="Peptide chain release factor 3, domain III"/>
    <property type="match status" value="1"/>
</dbReference>
<evidence type="ECO:0000256" key="4">
    <source>
        <dbReference type="ARBA" id="ARBA00022741"/>
    </source>
</evidence>
<feature type="binding site" evidence="8">
    <location>
        <begin position="85"/>
        <end position="89"/>
    </location>
    <ligand>
        <name>GTP</name>
        <dbReference type="ChEBI" id="CHEBI:37565"/>
    </ligand>
</feature>
<comment type="similarity">
    <text evidence="2 8">Belongs to the TRAFAC class translation factor GTPase superfamily. Classic translation factor GTPase family. PrfC subfamily.</text>
</comment>
<feature type="binding site" evidence="8">
    <location>
        <begin position="17"/>
        <end position="24"/>
    </location>
    <ligand>
        <name>GTP</name>
        <dbReference type="ChEBI" id="CHEBI:37565"/>
    </ligand>
</feature>
<dbReference type="InterPro" id="IPR031157">
    <property type="entry name" value="G_TR_CS"/>
</dbReference>
<dbReference type="InterPro" id="IPR038467">
    <property type="entry name" value="RF3_dom_3_sf"/>
</dbReference>
<dbReference type="NCBIfam" id="TIGR00231">
    <property type="entry name" value="small_GTP"/>
    <property type="match status" value="1"/>
</dbReference>
<dbReference type="FunFam" id="3.40.50.300:FF:000542">
    <property type="entry name" value="Peptide chain release factor 3"/>
    <property type="match status" value="1"/>
</dbReference>
<evidence type="ECO:0000256" key="7">
    <source>
        <dbReference type="ARBA" id="ARBA00073639"/>
    </source>
</evidence>
<dbReference type="PANTHER" id="PTHR43556:SF2">
    <property type="entry name" value="PEPTIDE CHAIN RELEASE FACTOR RF3"/>
    <property type="match status" value="1"/>
</dbReference>
<gene>
    <name evidence="8" type="primary">prfC</name>
    <name evidence="10" type="ORF">BST86_09150</name>
</gene>
<feature type="domain" description="Tr-type G" evidence="9">
    <location>
        <begin position="8"/>
        <end position="277"/>
    </location>
</feature>
<evidence type="ECO:0000259" key="9">
    <source>
        <dbReference type="PROSITE" id="PS51722"/>
    </source>
</evidence>
<dbReference type="Pfam" id="PF22042">
    <property type="entry name" value="EF-G_D2"/>
    <property type="match status" value="1"/>
</dbReference>
<keyword evidence="5 8" id="KW-0648">Protein biosynthesis</keyword>
<keyword evidence="6 8" id="KW-0342">GTP-binding</keyword>
<dbReference type="GO" id="GO:0005525">
    <property type="term" value="F:GTP binding"/>
    <property type="evidence" value="ECO:0007669"/>
    <property type="project" value="UniProtKB-UniRule"/>
</dbReference>
<dbReference type="RefSeq" id="WP_105983014.1">
    <property type="nucleotide sequence ID" value="NZ_MQUC01000003.1"/>
</dbReference>
<comment type="subcellular location">
    <subcellularLocation>
        <location evidence="1 8">Cytoplasm</location>
    </subcellularLocation>
</comment>
<dbReference type="InterPro" id="IPR027417">
    <property type="entry name" value="P-loop_NTPase"/>
</dbReference>
<sequence>MKFKDQIARRRTFGIISHPDAGKTTLTEKLLLYGGAIQEAGAVKSNKIKKGAASDFMEIERQRGISVATSVLAFEYDNKKINILDTPGHKDFAEDTFRTLTAVDSVIVVIDVAKGVEEQTEKLVEVCRMRNIPIIVFINKMDREGKDAFDLMDEIEQKLHLRVTPLSFPIGMGYDLKGIYNIGKKNVNLFTGDSVKQRKNLISINNLTDPKLDELVGSRAAETLREEIELVEGIYPDYDRQEYLDGKLQPIFFGSALHNFGVKELLDGFIDIAPSPRPKKAEERIVQPDEKEFSGFVFKIHANMDPRHRDRLAFVKVVSGVFERNTAYKHVRLDKNLKFSSPNAFFAEKKEIVDESFPGDIVGLHDTGNFKIGDTLTAGEDLHYKGIPSFSPEHFRYINNADPMKSKQLAKGVDQLMDEGVAQLFTLELNGRKVIGTVGALQFEVIQYRLEHEYGATCSYENLNVHKACWVDTADKNSAEFKDFKRVKAKFLAHDKRGQLVFFADSAFSLQMTQQKYPSIKFHFVSEFDSIAE</sequence>
<dbReference type="InterPro" id="IPR041732">
    <property type="entry name" value="RF3_GTP-bd"/>
</dbReference>
<dbReference type="PROSITE" id="PS00301">
    <property type="entry name" value="G_TR_1"/>
    <property type="match status" value="1"/>
</dbReference>
<evidence type="ECO:0000313" key="10">
    <source>
        <dbReference type="EMBL" id="PRP67256.1"/>
    </source>
</evidence>
<dbReference type="InterPro" id="IPR009000">
    <property type="entry name" value="Transl_B-barrel_sf"/>
</dbReference>
<dbReference type="GO" id="GO:0003924">
    <property type="term" value="F:GTPase activity"/>
    <property type="evidence" value="ECO:0007669"/>
    <property type="project" value="InterPro"/>
</dbReference>
<dbReference type="SUPFAM" id="SSF54980">
    <property type="entry name" value="EF-G C-terminal domain-like"/>
    <property type="match status" value="1"/>
</dbReference>
<dbReference type="SUPFAM" id="SSF52540">
    <property type="entry name" value="P-loop containing nucleoside triphosphate hydrolases"/>
    <property type="match status" value="1"/>
</dbReference>